<proteinExistence type="predicted"/>
<evidence type="ECO:0000313" key="2">
    <source>
        <dbReference type="Proteomes" id="UP001139103"/>
    </source>
</evidence>
<keyword evidence="2" id="KW-1185">Reference proteome</keyword>
<dbReference type="EMBL" id="JAJKFT010000010">
    <property type="protein sequence ID" value="MCC9631115.1"/>
    <property type="molecule type" value="Genomic_DNA"/>
</dbReference>
<sequence length="209" mass="22638">MPDLPAAMNQLAEIARSPQATMDLIDAAVKGVEDAIPGSSVEQLNESLTLAQEVLADARVHRLVTNRFTKLSQLLVEAGGDPLLTGWTLLLLLGESLTGSITYCRAVMADAIGSGRVTPVEGEPIVMTNELAELYLQAMMQHDPYTAWLFYNYPAYSIAATAHITRAPALRTQHPDNTQLLLDASKKLDQIFGGPESYLTLALEGKETD</sequence>
<gene>
    <name evidence="1" type="ORF">LOC68_22210</name>
</gene>
<dbReference type="AlphaFoldDB" id="A0A9X1MRN4"/>
<organism evidence="1 2">
    <name type="scientific">Blastopirellula sediminis</name>
    <dbReference type="NCBI Taxonomy" id="2894196"/>
    <lineage>
        <taxon>Bacteria</taxon>
        <taxon>Pseudomonadati</taxon>
        <taxon>Planctomycetota</taxon>
        <taxon>Planctomycetia</taxon>
        <taxon>Pirellulales</taxon>
        <taxon>Pirellulaceae</taxon>
        <taxon>Blastopirellula</taxon>
    </lineage>
</organism>
<protein>
    <submittedName>
        <fullName evidence="1">Uncharacterized protein</fullName>
    </submittedName>
</protein>
<name>A0A9X1MRN4_9BACT</name>
<comment type="caution">
    <text evidence="1">The sequence shown here is derived from an EMBL/GenBank/DDBJ whole genome shotgun (WGS) entry which is preliminary data.</text>
</comment>
<dbReference type="Proteomes" id="UP001139103">
    <property type="component" value="Unassembled WGS sequence"/>
</dbReference>
<accession>A0A9X1MRN4</accession>
<reference evidence="1" key="1">
    <citation type="submission" date="2021-11" db="EMBL/GenBank/DDBJ databases">
        <title>Genome sequence.</title>
        <authorList>
            <person name="Sun Q."/>
        </authorList>
    </citation>
    <scope>NUCLEOTIDE SEQUENCE</scope>
    <source>
        <strain evidence="1">JC732</strain>
    </source>
</reference>
<evidence type="ECO:0000313" key="1">
    <source>
        <dbReference type="EMBL" id="MCC9631115.1"/>
    </source>
</evidence>
<dbReference type="RefSeq" id="WP_230222806.1">
    <property type="nucleotide sequence ID" value="NZ_JAJKFT010000010.1"/>
</dbReference>